<evidence type="ECO:0000313" key="3">
    <source>
        <dbReference type="Proteomes" id="UP001632038"/>
    </source>
</evidence>
<dbReference type="SMART" id="SM00256">
    <property type="entry name" value="FBOX"/>
    <property type="match status" value="1"/>
</dbReference>
<dbReference type="PROSITE" id="PS50181">
    <property type="entry name" value="FBOX"/>
    <property type="match status" value="1"/>
</dbReference>
<evidence type="ECO:0000313" key="2">
    <source>
        <dbReference type="EMBL" id="KAL3642399.1"/>
    </source>
</evidence>
<organism evidence="2 3">
    <name type="scientific">Castilleja foliolosa</name>
    <dbReference type="NCBI Taxonomy" id="1961234"/>
    <lineage>
        <taxon>Eukaryota</taxon>
        <taxon>Viridiplantae</taxon>
        <taxon>Streptophyta</taxon>
        <taxon>Embryophyta</taxon>
        <taxon>Tracheophyta</taxon>
        <taxon>Spermatophyta</taxon>
        <taxon>Magnoliopsida</taxon>
        <taxon>eudicotyledons</taxon>
        <taxon>Gunneridae</taxon>
        <taxon>Pentapetalae</taxon>
        <taxon>asterids</taxon>
        <taxon>lamiids</taxon>
        <taxon>Lamiales</taxon>
        <taxon>Orobanchaceae</taxon>
        <taxon>Pedicularideae</taxon>
        <taxon>Castillejinae</taxon>
        <taxon>Castilleja</taxon>
    </lineage>
</organism>
<name>A0ABD3DN79_9LAMI</name>
<dbReference type="InterPro" id="IPR001810">
    <property type="entry name" value="F-box_dom"/>
</dbReference>
<dbReference type="InterPro" id="IPR006527">
    <property type="entry name" value="F-box-assoc_dom_typ1"/>
</dbReference>
<dbReference type="Gene3D" id="1.20.1280.50">
    <property type="match status" value="1"/>
</dbReference>
<dbReference type="InterPro" id="IPR050796">
    <property type="entry name" value="SCF_F-box_component"/>
</dbReference>
<sequence>MANSVLPEELVLCILTRLPVKTIIRFKCVCKPWYYLFSSSEFKKLHRCQFSSDPENLSFIIHDSFPKHQVLQWSGQEILLWNPATKLSKTVPLKDCGPNNKIVSLGFGYDAMTADFKVVMIVTSINLKFVEIYSANLDSWITIDVGFQFSWFKSRNDLIVNGNPYWVAEVDGNEVLVCFNVLELVFKIVSLPIDHWMGLVNWDALEYEDTKIVTKTDVNFVDWNGALGALITNHEVEYRKGIASSIECSARIQCVGVWVFDDIQRIWRNYHTFGPIDVDVNKVLNCVKNEKILGTISFDKLCVRS</sequence>
<keyword evidence="3" id="KW-1185">Reference proteome</keyword>
<dbReference type="NCBIfam" id="TIGR01640">
    <property type="entry name" value="F_box_assoc_1"/>
    <property type="match status" value="1"/>
</dbReference>
<dbReference type="CDD" id="cd22157">
    <property type="entry name" value="F-box_AtFBW1-like"/>
    <property type="match status" value="1"/>
</dbReference>
<dbReference type="SUPFAM" id="SSF81383">
    <property type="entry name" value="F-box domain"/>
    <property type="match status" value="1"/>
</dbReference>
<dbReference type="Proteomes" id="UP001632038">
    <property type="component" value="Unassembled WGS sequence"/>
</dbReference>
<dbReference type="Pfam" id="PF07734">
    <property type="entry name" value="FBA_1"/>
    <property type="match status" value="1"/>
</dbReference>
<reference evidence="3" key="1">
    <citation type="journal article" date="2024" name="IScience">
        <title>Strigolactones Initiate the Formation of Haustorium-like Structures in Castilleja.</title>
        <authorList>
            <person name="Buerger M."/>
            <person name="Peterson D."/>
            <person name="Chory J."/>
        </authorList>
    </citation>
    <scope>NUCLEOTIDE SEQUENCE [LARGE SCALE GENOMIC DNA]</scope>
</reference>
<proteinExistence type="predicted"/>
<dbReference type="AlphaFoldDB" id="A0ABD3DN79"/>
<gene>
    <name evidence="2" type="ORF">CASFOL_013214</name>
</gene>
<evidence type="ECO:0000259" key="1">
    <source>
        <dbReference type="PROSITE" id="PS50181"/>
    </source>
</evidence>
<feature type="domain" description="F-box" evidence="1">
    <location>
        <begin position="1"/>
        <end position="45"/>
    </location>
</feature>
<accession>A0ABD3DN79</accession>
<dbReference type="PANTHER" id="PTHR31672">
    <property type="entry name" value="BNACNNG10540D PROTEIN"/>
    <property type="match status" value="1"/>
</dbReference>
<dbReference type="PANTHER" id="PTHR31672:SF13">
    <property type="entry name" value="F-BOX PROTEIN CPR30-LIKE"/>
    <property type="match status" value="1"/>
</dbReference>
<dbReference type="Pfam" id="PF00646">
    <property type="entry name" value="F-box"/>
    <property type="match status" value="1"/>
</dbReference>
<dbReference type="InterPro" id="IPR017451">
    <property type="entry name" value="F-box-assoc_interact_dom"/>
</dbReference>
<dbReference type="InterPro" id="IPR036047">
    <property type="entry name" value="F-box-like_dom_sf"/>
</dbReference>
<dbReference type="EMBL" id="JAVIJP010000016">
    <property type="protein sequence ID" value="KAL3642399.1"/>
    <property type="molecule type" value="Genomic_DNA"/>
</dbReference>
<comment type="caution">
    <text evidence="2">The sequence shown here is derived from an EMBL/GenBank/DDBJ whole genome shotgun (WGS) entry which is preliminary data.</text>
</comment>
<protein>
    <recommendedName>
        <fullName evidence="1">F-box domain-containing protein</fullName>
    </recommendedName>
</protein>